<dbReference type="KEGG" id="vg:75687027"/>
<protein>
    <submittedName>
        <fullName evidence="1">Segregation and condensation complex-like protein</fullName>
    </submittedName>
</protein>
<sequence>MIIELNTKLLDYPEKLNLNQLVFLSMVLDKNQKSNNQDVRKIVSLISDDEISYLIEQGLITSIERGNSITYQETDKLEAYITPDRSYFDQFYDMYPIYAIRPDGTKDYLRVNKNKCRNLYNLYVSKSYTEAEHINNCLAKELEKKSKLGKLGYMKTMWRWLQDHQWEEIEEEMKDEQTTVNNTAYGTELI</sequence>
<dbReference type="EMBL" id="MZ130491">
    <property type="protein sequence ID" value="QWM90601.1"/>
    <property type="molecule type" value="Genomic_DNA"/>
</dbReference>
<keyword evidence="2" id="KW-1185">Reference proteome</keyword>
<dbReference type="Proteomes" id="UP000827408">
    <property type="component" value="Segment"/>
</dbReference>
<proteinExistence type="predicted"/>
<accession>A0AAE7RWC0</accession>
<dbReference type="RefSeq" id="YP_010509541.1">
    <property type="nucleotide sequence ID" value="NC_067209.1"/>
</dbReference>
<organism evidence="1 2">
    <name type="scientific">uncultured phage cr61_1</name>
    <dbReference type="NCBI Taxonomy" id="2986417"/>
    <lineage>
        <taxon>Viruses</taxon>
        <taxon>Duplodnaviria</taxon>
        <taxon>Heunggongvirae</taxon>
        <taxon>Uroviricota</taxon>
        <taxon>Caudoviricetes</taxon>
        <taxon>Crassvirales</taxon>
        <taxon>Suoliviridae</taxon>
        <taxon>Oafivirinae</taxon>
        <taxon>Bohxovirus</taxon>
        <taxon>Bohxovirus oralis</taxon>
    </lineage>
</organism>
<reference evidence="1 2" key="1">
    <citation type="submission" date="2021-04" db="EMBL/GenBank/DDBJ databases">
        <authorList>
            <person name="Shkoporov A.N."/>
            <person name="Stockdale S.R."/>
            <person name="Guerin E."/>
            <person name="Ross R.P."/>
            <person name="Hill C."/>
        </authorList>
    </citation>
    <scope>NUCLEOTIDE SEQUENCE [LARGE SCALE GENOMIC DNA]</scope>
    <source>
        <strain evidence="2">cr61_1</strain>
    </source>
</reference>
<gene>
    <name evidence="1" type="primary">gp_67534</name>
</gene>
<dbReference type="GeneID" id="75687027"/>
<evidence type="ECO:0000313" key="1">
    <source>
        <dbReference type="EMBL" id="QWM90601.1"/>
    </source>
</evidence>
<evidence type="ECO:0000313" key="2">
    <source>
        <dbReference type="Proteomes" id="UP000827408"/>
    </source>
</evidence>
<name>A0AAE7RWC0_9CAUD</name>